<dbReference type="InterPro" id="IPR029046">
    <property type="entry name" value="LolA/LolB/LppX"/>
</dbReference>
<dbReference type="RefSeq" id="WP_188653474.1">
    <property type="nucleotide sequence ID" value="NZ_BMIN01000008.1"/>
</dbReference>
<evidence type="ECO:0000313" key="3">
    <source>
        <dbReference type="Proteomes" id="UP000642571"/>
    </source>
</evidence>
<evidence type="ECO:0000256" key="1">
    <source>
        <dbReference type="SAM" id="SignalP"/>
    </source>
</evidence>
<keyword evidence="1" id="KW-0732">Signal</keyword>
<name>A0ABQ1Q5U5_9BACI</name>
<dbReference type="InterPro" id="IPR019207">
    <property type="entry name" value="DUF2092"/>
</dbReference>
<dbReference type="PROSITE" id="PS51257">
    <property type="entry name" value="PROKAR_LIPOPROTEIN"/>
    <property type="match status" value="1"/>
</dbReference>
<protein>
    <recommendedName>
        <fullName evidence="4">Outer membrane lipoprotein-sorting protein</fullName>
    </recommendedName>
</protein>
<gene>
    <name evidence="2" type="ORF">GCM10011389_20800</name>
</gene>
<dbReference type="PANTHER" id="PTHR37507">
    <property type="entry name" value="SPORULATION PROTEIN YDCC"/>
    <property type="match status" value="1"/>
</dbReference>
<feature type="chain" id="PRO_5046768751" description="Outer membrane lipoprotein-sorting protein" evidence="1">
    <location>
        <begin position="25"/>
        <end position="362"/>
    </location>
</feature>
<dbReference type="Pfam" id="PF09865">
    <property type="entry name" value="DUF2092"/>
    <property type="match status" value="1"/>
</dbReference>
<sequence length="362" mass="41094">MNKWINSIGLLLLLVLGACSVEDANGLSPEAIVANAVEEGKDLKGFHMKAQFDVYQGEEQIDDSSMEQWMDYENMRTKVIAVDQSGKESKSLNDGETITLYTEGDKEAYEMEAPDLSNPNLMGSNQREQIQNTLNETRKTHTIELIGQEEVNGIETYHIKATPKEKGTIRGEEEYWIEKESWVIVKTISKSDNMKVEYTVTELEIDPSFKENTFTLDLPEGVEVLPFEALDPTETVTLDEAQTGLEQPFLYLPEGEYEIDKVEKFKVDSLDRTEVSIQYKQDEVVQFTLSIFPTPEESLSMGFENAEEVTVRGVKGEYTSDVIQNLTWDEEGLRYSLLSHNPELTKEVLLEISEKLELKGTN</sequence>
<evidence type="ECO:0000313" key="2">
    <source>
        <dbReference type="EMBL" id="GGD13037.1"/>
    </source>
</evidence>
<organism evidence="2 3">
    <name type="scientific">Pontibacillus salipaludis</name>
    <dbReference type="NCBI Taxonomy" id="1697394"/>
    <lineage>
        <taxon>Bacteria</taxon>
        <taxon>Bacillati</taxon>
        <taxon>Bacillota</taxon>
        <taxon>Bacilli</taxon>
        <taxon>Bacillales</taxon>
        <taxon>Bacillaceae</taxon>
        <taxon>Pontibacillus</taxon>
    </lineage>
</organism>
<dbReference type="EMBL" id="BMIN01000008">
    <property type="protein sequence ID" value="GGD13037.1"/>
    <property type="molecule type" value="Genomic_DNA"/>
</dbReference>
<keyword evidence="3" id="KW-1185">Reference proteome</keyword>
<dbReference type="SUPFAM" id="SSF89392">
    <property type="entry name" value="Prokaryotic lipoproteins and lipoprotein localization factors"/>
    <property type="match status" value="1"/>
</dbReference>
<feature type="signal peptide" evidence="1">
    <location>
        <begin position="1"/>
        <end position="24"/>
    </location>
</feature>
<comment type="caution">
    <text evidence="2">The sequence shown here is derived from an EMBL/GenBank/DDBJ whole genome shotgun (WGS) entry which is preliminary data.</text>
</comment>
<proteinExistence type="predicted"/>
<evidence type="ECO:0008006" key="4">
    <source>
        <dbReference type="Google" id="ProtNLM"/>
    </source>
</evidence>
<dbReference type="Gene3D" id="2.50.20.10">
    <property type="entry name" value="Lipoprotein localisation LolA/LolB/LppX"/>
    <property type="match status" value="1"/>
</dbReference>
<dbReference type="PANTHER" id="PTHR37507:SF2">
    <property type="entry name" value="SPORULATION PROTEIN YDCC"/>
    <property type="match status" value="1"/>
</dbReference>
<dbReference type="Proteomes" id="UP000642571">
    <property type="component" value="Unassembled WGS sequence"/>
</dbReference>
<dbReference type="InterPro" id="IPR052944">
    <property type="entry name" value="Sporulation_related"/>
</dbReference>
<accession>A0ABQ1Q5U5</accession>
<reference evidence="3" key="1">
    <citation type="journal article" date="2019" name="Int. J. Syst. Evol. Microbiol.">
        <title>The Global Catalogue of Microorganisms (GCM) 10K type strain sequencing project: providing services to taxonomists for standard genome sequencing and annotation.</title>
        <authorList>
            <consortium name="The Broad Institute Genomics Platform"/>
            <consortium name="The Broad Institute Genome Sequencing Center for Infectious Disease"/>
            <person name="Wu L."/>
            <person name="Ma J."/>
        </authorList>
    </citation>
    <scope>NUCLEOTIDE SEQUENCE [LARGE SCALE GENOMIC DNA]</scope>
    <source>
        <strain evidence="3">CGMCC 1.15353</strain>
    </source>
</reference>